<reference evidence="1" key="1">
    <citation type="submission" date="2018-05" db="EMBL/GenBank/DDBJ databases">
        <authorList>
            <person name="Lanie J.A."/>
            <person name="Ng W.-L."/>
            <person name="Kazmierczak K.M."/>
            <person name="Andrzejewski T.M."/>
            <person name="Davidsen T.M."/>
            <person name="Wayne K.J."/>
            <person name="Tettelin H."/>
            <person name="Glass J.I."/>
            <person name="Rusch D."/>
            <person name="Podicherti R."/>
            <person name="Tsui H.-C.T."/>
            <person name="Winkler M.E."/>
        </authorList>
    </citation>
    <scope>NUCLEOTIDE SEQUENCE</scope>
</reference>
<sequence>MAWFGKKKKKDITFPEKMSPLEAVTHLFAAVQLSDQQTGYEERESWLKAISELFPDYSDERAENYINDA</sequence>
<name>A0A381RSL4_9ZZZZ</name>
<dbReference type="AlphaFoldDB" id="A0A381RSL4"/>
<evidence type="ECO:0000313" key="1">
    <source>
        <dbReference type="EMBL" id="SUZ94876.1"/>
    </source>
</evidence>
<feature type="non-terminal residue" evidence="1">
    <location>
        <position position="69"/>
    </location>
</feature>
<dbReference type="EMBL" id="UINC01002275">
    <property type="protein sequence ID" value="SUZ94876.1"/>
    <property type="molecule type" value="Genomic_DNA"/>
</dbReference>
<organism evidence="1">
    <name type="scientific">marine metagenome</name>
    <dbReference type="NCBI Taxonomy" id="408172"/>
    <lineage>
        <taxon>unclassified sequences</taxon>
        <taxon>metagenomes</taxon>
        <taxon>ecological metagenomes</taxon>
    </lineage>
</organism>
<accession>A0A381RSL4</accession>
<evidence type="ECO:0008006" key="2">
    <source>
        <dbReference type="Google" id="ProtNLM"/>
    </source>
</evidence>
<proteinExistence type="predicted"/>
<protein>
    <recommendedName>
        <fullName evidence="2">Co-chaperone DjlA N-terminal domain-containing protein</fullName>
    </recommendedName>
</protein>
<gene>
    <name evidence="1" type="ORF">METZ01_LOCUS47730</name>
</gene>